<proteinExistence type="predicted"/>
<sequence>MLHVTVGLKRQKIGCLYLHIMEIIMTTEDIATVTESNREAWDISAKHHQESEEWSKICISVREADFNCFDKAMTAALNKMNLSGKNVVQIGCNNGREILSLDSFGAGKCLGIDQSQQFINQANELNDIAKKSSEFICANIYNLPNDVPRGFDMALITIGVLSWMPDLSKFFKTIAELLNENGQLIIYETHPFLEQFEPNSETPFTLEHSYFRTEPIIEDTVITYDGSKHDGGVKSYWYIHTLSKIFTKIMDAKFQVTCFEEYAHSNREVDYSIYENAPTQIPMCYILKAKLSKDNG</sequence>
<name>A0A2A4Z6H5_9PROT</name>
<dbReference type="Gene3D" id="3.40.50.150">
    <property type="entry name" value="Vaccinia Virus protein VP39"/>
    <property type="match status" value="1"/>
</dbReference>
<protein>
    <submittedName>
        <fullName evidence="2">SAM-dependent methyltransferase</fullName>
    </submittedName>
</protein>
<dbReference type="AlphaFoldDB" id="A0A2A4Z6H5"/>
<dbReference type="PANTHER" id="PTHR43861">
    <property type="entry name" value="TRANS-ACONITATE 2-METHYLTRANSFERASE-RELATED"/>
    <property type="match status" value="1"/>
</dbReference>
<gene>
    <name evidence="2" type="ORF">COB13_05305</name>
</gene>
<keyword evidence="2" id="KW-0489">Methyltransferase</keyword>
<dbReference type="CDD" id="cd02440">
    <property type="entry name" value="AdoMet_MTases"/>
    <property type="match status" value="1"/>
</dbReference>
<dbReference type="SUPFAM" id="SSF53335">
    <property type="entry name" value="S-adenosyl-L-methionine-dependent methyltransferases"/>
    <property type="match status" value="1"/>
</dbReference>
<comment type="caution">
    <text evidence="2">The sequence shown here is derived from an EMBL/GenBank/DDBJ whole genome shotgun (WGS) entry which is preliminary data.</text>
</comment>
<organism evidence="2">
    <name type="scientific">OCS116 cluster bacterium</name>
    <dbReference type="NCBI Taxonomy" id="2030921"/>
    <lineage>
        <taxon>Bacteria</taxon>
        <taxon>Pseudomonadati</taxon>
        <taxon>Pseudomonadota</taxon>
        <taxon>Alphaproteobacteria</taxon>
        <taxon>OCS116 cluster</taxon>
    </lineage>
</organism>
<evidence type="ECO:0000259" key="1">
    <source>
        <dbReference type="Pfam" id="PF08241"/>
    </source>
</evidence>
<feature type="domain" description="Methyltransferase type 11" evidence="1">
    <location>
        <begin position="89"/>
        <end position="186"/>
    </location>
</feature>
<dbReference type="InterPro" id="IPR013216">
    <property type="entry name" value="Methyltransf_11"/>
</dbReference>
<dbReference type="EMBL" id="NVUS01000004">
    <property type="protein sequence ID" value="PCJ02603.1"/>
    <property type="molecule type" value="Genomic_DNA"/>
</dbReference>
<dbReference type="Pfam" id="PF08241">
    <property type="entry name" value="Methyltransf_11"/>
    <property type="match status" value="1"/>
</dbReference>
<keyword evidence="2" id="KW-0808">Transferase</keyword>
<dbReference type="GO" id="GO:0032259">
    <property type="term" value="P:methylation"/>
    <property type="evidence" value="ECO:0007669"/>
    <property type="project" value="UniProtKB-KW"/>
</dbReference>
<reference key="1">
    <citation type="submission" date="2017-08" db="EMBL/GenBank/DDBJ databases">
        <title>A dynamic microbial community with high functional redundancy inhabits the cold, oxic subseafloor aquifer.</title>
        <authorList>
            <person name="Tully B.J."/>
            <person name="Wheat C.G."/>
            <person name="Glazer B.T."/>
            <person name="Huber J.A."/>
        </authorList>
    </citation>
    <scope>NUCLEOTIDE SEQUENCE [LARGE SCALE GENOMIC DNA]</scope>
</reference>
<accession>A0A2A4Z6H5</accession>
<dbReference type="GO" id="GO:0008757">
    <property type="term" value="F:S-adenosylmethionine-dependent methyltransferase activity"/>
    <property type="evidence" value="ECO:0007669"/>
    <property type="project" value="InterPro"/>
</dbReference>
<reference evidence="2" key="2">
    <citation type="journal article" date="2018" name="ISME J.">
        <title>A dynamic microbial community with high functional redundancy inhabits the cold, oxic subseafloor aquifer.</title>
        <authorList>
            <person name="Tully B.J."/>
            <person name="Wheat C.G."/>
            <person name="Glazer B.T."/>
            <person name="Huber J.A."/>
        </authorList>
    </citation>
    <scope>NUCLEOTIDE SEQUENCE</scope>
    <source>
        <strain evidence="2">NORP83</strain>
    </source>
</reference>
<evidence type="ECO:0000313" key="2">
    <source>
        <dbReference type="EMBL" id="PCJ02603.1"/>
    </source>
</evidence>
<dbReference type="InterPro" id="IPR029063">
    <property type="entry name" value="SAM-dependent_MTases_sf"/>
</dbReference>